<evidence type="ECO:0000256" key="9">
    <source>
        <dbReference type="ARBA" id="ARBA00025772"/>
    </source>
</evidence>
<keyword evidence="3" id="KW-1003">Cell membrane</keyword>
<evidence type="ECO:0000256" key="7">
    <source>
        <dbReference type="ARBA" id="ARBA00022989"/>
    </source>
</evidence>
<gene>
    <name evidence="12" type="ORF">A9C11_28795</name>
</gene>
<evidence type="ECO:0000313" key="12">
    <source>
        <dbReference type="EMBL" id="ANI17745.1"/>
    </source>
</evidence>
<sequence length="154" mass="15944">MSRHSRFAAFSLIELLVTLAVLAITLAIAVPGFTQLVRSQQVQGAAQELYALLLYTRSEAASRGRSVTLKPAQGSTWRGTLAVTAGSTSLRQVTLRDAVVLASAANSIVFRADGRLGGNATCISICPAVDGATCQRIRILASGQIALPASGGCS</sequence>
<feature type="domain" description="General secretion pathway GspH" evidence="11">
    <location>
        <begin position="45"/>
        <end position="143"/>
    </location>
</feature>
<dbReference type="InterPro" id="IPR022346">
    <property type="entry name" value="T2SS_GspH"/>
</dbReference>
<dbReference type="GO" id="GO:0015628">
    <property type="term" value="P:protein secretion by the type II secretion system"/>
    <property type="evidence" value="ECO:0007669"/>
    <property type="project" value="InterPro"/>
</dbReference>
<name>A0A1A9KJN7_9PSED</name>
<dbReference type="GO" id="GO:0015627">
    <property type="term" value="C:type II protein secretion system complex"/>
    <property type="evidence" value="ECO:0007669"/>
    <property type="project" value="InterPro"/>
</dbReference>
<dbReference type="Gene3D" id="3.55.40.10">
    <property type="entry name" value="minor pseudopilin epsh domain"/>
    <property type="match status" value="1"/>
</dbReference>
<dbReference type="InterPro" id="IPR045584">
    <property type="entry name" value="Pilin-like"/>
</dbReference>
<dbReference type="EMBL" id="CP015878">
    <property type="protein sequence ID" value="ANI17745.1"/>
    <property type="molecule type" value="Genomic_DNA"/>
</dbReference>
<dbReference type="Pfam" id="PF12019">
    <property type="entry name" value="GspH"/>
    <property type="match status" value="1"/>
</dbReference>
<evidence type="ECO:0000259" key="11">
    <source>
        <dbReference type="Pfam" id="PF12019"/>
    </source>
</evidence>
<accession>A0A1A9KJN7</accession>
<dbReference type="Pfam" id="PF07963">
    <property type="entry name" value="N_methyl"/>
    <property type="match status" value="1"/>
</dbReference>
<comment type="similarity">
    <text evidence="9">Belongs to the GSP H family.</text>
</comment>
<evidence type="ECO:0000256" key="1">
    <source>
        <dbReference type="ARBA" id="ARBA00004377"/>
    </source>
</evidence>
<keyword evidence="4" id="KW-0488">Methylation</keyword>
<evidence type="ECO:0000256" key="8">
    <source>
        <dbReference type="ARBA" id="ARBA00023136"/>
    </source>
</evidence>
<dbReference type="GO" id="GO:0005886">
    <property type="term" value="C:plasma membrane"/>
    <property type="evidence" value="ECO:0007669"/>
    <property type="project" value="UniProtKB-SubCell"/>
</dbReference>
<dbReference type="Proteomes" id="UP000077748">
    <property type="component" value="Chromosome"/>
</dbReference>
<evidence type="ECO:0000256" key="3">
    <source>
        <dbReference type="ARBA" id="ARBA00022475"/>
    </source>
</evidence>
<protein>
    <recommendedName>
        <fullName evidence="2">Type II secretion system protein H</fullName>
    </recommendedName>
    <alternativeName>
        <fullName evidence="10">General secretion pathway protein H</fullName>
    </alternativeName>
</protein>
<evidence type="ECO:0000256" key="6">
    <source>
        <dbReference type="ARBA" id="ARBA00022692"/>
    </source>
</evidence>
<comment type="subcellular location">
    <subcellularLocation>
        <location evidence="1">Cell inner membrane</location>
        <topology evidence="1">Single-pass membrane protein</topology>
    </subcellularLocation>
</comment>
<dbReference type="InterPro" id="IPR012902">
    <property type="entry name" value="N_methyl_site"/>
</dbReference>
<evidence type="ECO:0000256" key="5">
    <source>
        <dbReference type="ARBA" id="ARBA00022519"/>
    </source>
</evidence>
<dbReference type="AlphaFoldDB" id="A0A1A9KJN7"/>
<evidence type="ECO:0000313" key="13">
    <source>
        <dbReference type="Proteomes" id="UP000077748"/>
    </source>
</evidence>
<keyword evidence="8" id="KW-0472">Membrane</keyword>
<keyword evidence="7" id="KW-1133">Transmembrane helix</keyword>
<organism evidence="12 13">
    <name type="scientific">Pseudomonas citronellolis</name>
    <dbReference type="NCBI Taxonomy" id="53408"/>
    <lineage>
        <taxon>Bacteria</taxon>
        <taxon>Pseudomonadati</taxon>
        <taxon>Pseudomonadota</taxon>
        <taxon>Gammaproteobacteria</taxon>
        <taxon>Pseudomonadales</taxon>
        <taxon>Pseudomonadaceae</taxon>
        <taxon>Pseudomonas</taxon>
    </lineage>
</organism>
<evidence type="ECO:0000256" key="10">
    <source>
        <dbReference type="ARBA" id="ARBA00030775"/>
    </source>
</evidence>
<proteinExistence type="inferred from homology"/>
<evidence type="ECO:0000256" key="4">
    <source>
        <dbReference type="ARBA" id="ARBA00022481"/>
    </source>
</evidence>
<dbReference type="NCBIfam" id="TIGR02532">
    <property type="entry name" value="IV_pilin_GFxxxE"/>
    <property type="match status" value="1"/>
</dbReference>
<keyword evidence="6" id="KW-0812">Transmembrane</keyword>
<keyword evidence="5" id="KW-0997">Cell inner membrane</keyword>
<dbReference type="SUPFAM" id="SSF54523">
    <property type="entry name" value="Pili subunits"/>
    <property type="match status" value="1"/>
</dbReference>
<evidence type="ECO:0000256" key="2">
    <source>
        <dbReference type="ARBA" id="ARBA00021549"/>
    </source>
</evidence>
<dbReference type="RefSeq" id="WP_064584668.1">
    <property type="nucleotide sequence ID" value="NZ_CP015878.1"/>
</dbReference>
<reference evidence="12 13" key="1">
    <citation type="submission" date="2016-05" db="EMBL/GenBank/DDBJ databases">
        <title>Genome Sequence of Pseudomonas citronellolis Strain SJTE-3, an Estrogens and Persistent Organic Pollutants degradation strain.</title>
        <authorList>
            <person name="Liang R."/>
        </authorList>
    </citation>
    <scope>NUCLEOTIDE SEQUENCE [LARGE SCALE GENOMIC DNA]</scope>
    <source>
        <strain evidence="12 13">SJTE-3</strain>
    </source>
</reference>